<dbReference type="EMBL" id="JAEUAW010000003">
    <property type="protein sequence ID" value="MBW9092888.1"/>
    <property type="molecule type" value="Genomic_DNA"/>
</dbReference>
<sequence length="184" mass="18554">MIAHPPARPTRWRRLAAGLLSAVLVLSGAASSGAAGAITRPPAATAVASETGWVWPAHPVRVERGFVAPPHAYGPGHRGIDLRPLEGGDVVAPAAGVIAFSGPVAGRGIVTIDHGDGLVTTLEPIDTTLTAGTPVGSGESVGSVALGGHVEPGVFHFGVRRDGEYINPLLLLGGVPRAVLLPCC</sequence>
<comment type="caution">
    <text evidence="3">The sequence shown here is derived from an EMBL/GenBank/DDBJ whole genome shotgun (WGS) entry which is preliminary data.</text>
</comment>
<feature type="domain" description="M23ase beta-sheet core" evidence="2">
    <location>
        <begin position="76"/>
        <end position="168"/>
    </location>
</feature>
<dbReference type="SUPFAM" id="SSF51261">
    <property type="entry name" value="Duplicated hybrid motif"/>
    <property type="match status" value="1"/>
</dbReference>
<dbReference type="InterPro" id="IPR016047">
    <property type="entry name" value="M23ase_b-sheet_dom"/>
</dbReference>
<keyword evidence="1" id="KW-0732">Signal</keyword>
<organism evidence="3 4">
    <name type="scientific">Microbacterium jejuense</name>
    <dbReference type="NCBI Taxonomy" id="1263637"/>
    <lineage>
        <taxon>Bacteria</taxon>
        <taxon>Bacillati</taxon>
        <taxon>Actinomycetota</taxon>
        <taxon>Actinomycetes</taxon>
        <taxon>Micrococcales</taxon>
        <taxon>Microbacteriaceae</taxon>
        <taxon>Microbacterium</taxon>
    </lineage>
</organism>
<feature type="signal peptide" evidence="1">
    <location>
        <begin position="1"/>
        <end position="34"/>
    </location>
</feature>
<dbReference type="InterPro" id="IPR011055">
    <property type="entry name" value="Dup_hybrid_motif"/>
</dbReference>
<accession>A0ABS7HLW4</accession>
<dbReference type="CDD" id="cd12797">
    <property type="entry name" value="M23_peptidase"/>
    <property type="match status" value="1"/>
</dbReference>
<reference evidence="3 4" key="1">
    <citation type="journal article" date="2021" name="MBio">
        <title>Poor Competitiveness of Bradyrhizobium in Pigeon Pea Root Colonization in Indian Soils.</title>
        <authorList>
            <person name="Chalasani D."/>
            <person name="Basu A."/>
            <person name="Pullabhotla S.V.S.R.N."/>
            <person name="Jorrin B."/>
            <person name="Neal A.L."/>
            <person name="Poole P.S."/>
            <person name="Podile A.R."/>
            <person name="Tkacz A."/>
        </authorList>
    </citation>
    <scope>NUCLEOTIDE SEQUENCE [LARGE SCALE GENOMIC DNA]</scope>
    <source>
        <strain evidence="3 4">HU14</strain>
    </source>
</reference>
<dbReference type="Pfam" id="PF01551">
    <property type="entry name" value="Peptidase_M23"/>
    <property type="match status" value="1"/>
</dbReference>
<dbReference type="Proteomes" id="UP001196843">
    <property type="component" value="Unassembled WGS sequence"/>
</dbReference>
<dbReference type="RefSeq" id="WP_220299628.1">
    <property type="nucleotide sequence ID" value="NZ_JAEUAW010000003.1"/>
</dbReference>
<dbReference type="Gene3D" id="2.70.70.10">
    <property type="entry name" value="Glucose Permease (Domain IIA)"/>
    <property type="match status" value="1"/>
</dbReference>
<evidence type="ECO:0000313" key="4">
    <source>
        <dbReference type="Proteomes" id="UP001196843"/>
    </source>
</evidence>
<feature type="chain" id="PRO_5045757960" evidence="1">
    <location>
        <begin position="35"/>
        <end position="184"/>
    </location>
</feature>
<evidence type="ECO:0000313" key="3">
    <source>
        <dbReference type="EMBL" id="MBW9092888.1"/>
    </source>
</evidence>
<gene>
    <name evidence="3" type="ORF">JNB62_04245</name>
</gene>
<evidence type="ECO:0000259" key="2">
    <source>
        <dbReference type="Pfam" id="PF01551"/>
    </source>
</evidence>
<keyword evidence="4" id="KW-1185">Reference proteome</keyword>
<proteinExistence type="predicted"/>
<protein>
    <submittedName>
        <fullName evidence="3">M23 family metallopeptidase</fullName>
    </submittedName>
</protein>
<evidence type="ECO:0000256" key="1">
    <source>
        <dbReference type="SAM" id="SignalP"/>
    </source>
</evidence>
<name>A0ABS7HLW4_9MICO</name>